<gene>
    <name evidence="3" type="ORF">QWJ41_13435</name>
</gene>
<sequence>MPEHDDLFATFTHQGLPVDPLPAAEVRRRGDRLRRRRTALVAVGSVAAVGVLVATPLALMAGGADSTRPLDPAGPGPATRSASTEGVEWRTAVPPDLPLLDEMPEGAERYPNYGQQLVGPCGGPGFTAAGALDTEDVIWTDGVEASEQRTVAVYADDAAASAAIDDVRDQLAACEQPTPRGVSIWAVEQASDLGEQSYVFVNNWYTDGEQTGEAHVHQLVRVGNAVLYDNANFGGSGDPEVVDLTVEQVREDSAYVVSSMCVFAADPCDEPPAKPQPVEPASVDAEIPAGFTLDAGLVVDGDSEAIGPAPDGDGVDLSAMCSTLRGTWPAEPVDRLAYALAGPETLRVRELATYDSVARAEQVLAGVRDAVAACSSVGGSRGDPVTWSQVVPAFEPPDSITFAMTMSDGGIGGAVYQVTRVGNAVLATSWGAEWSSATVEAGADDLAAETAPVLEQVRTVFGG</sequence>
<evidence type="ECO:0000256" key="1">
    <source>
        <dbReference type="SAM" id="MobiDB-lite"/>
    </source>
</evidence>
<keyword evidence="2" id="KW-0812">Transmembrane</keyword>
<feature type="transmembrane region" description="Helical" evidence="2">
    <location>
        <begin position="38"/>
        <end position="59"/>
    </location>
</feature>
<evidence type="ECO:0000256" key="2">
    <source>
        <dbReference type="SAM" id="Phobius"/>
    </source>
</evidence>
<dbReference type="EMBL" id="JAULSC010000013">
    <property type="protein sequence ID" value="MDO3396726.1"/>
    <property type="molecule type" value="Genomic_DNA"/>
</dbReference>
<dbReference type="Proteomes" id="UP001168363">
    <property type="component" value="Unassembled WGS sequence"/>
</dbReference>
<dbReference type="RefSeq" id="WP_302708920.1">
    <property type="nucleotide sequence ID" value="NZ_JAULSC010000013.1"/>
</dbReference>
<evidence type="ECO:0000313" key="3">
    <source>
        <dbReference type="EMBL" id="MDO3396726.1"/>
    </source>
</evidence>
<evidence type="ECO:0000313" key="4">
    <source>
        <dbReference type="Proteomes" id="UP001168363"/>
    </source>
</evidence>
<name>A0ABT8TRY3_9ACTN</name>
<accession>A0ABT8TRY3</accession>
<keyword evidence="2" id="KW-0472">Membrane</keyword>
<comment type="caution">
    <text evidence="3">The sequence shown here is derived from an EMBL/GenBank/DDBJ whole genome shotgun (WGS) entry which is preliminary data.</text>
</comment>
<reference evidence="3" key="1">
    <citation type="submission" date="2023-06" db="EMBL/GenBank/DDBJ databases">
        <title>Genome sequence of Nocardioides sp. SOB44.</title>
        <authorList>
            <person name="Zhang G."/>
        </authorList>
    </citation>
    <scope>NUCLEOTIDE SEQUENCE</scope>
    <source>
        <strain evidence="3">SOB44</strain>
    </source>
</reference>
<keyword evidence="2" id="KW-1133">Transmembrane helix</keyword>
<keyword evidence="4" id="KW-1185">Reference proteome</keyword>
<organism evidence="3 4">
    <name type="scientific">Nocardioides cremeus</name>
    <dbReference type="NCBI Taxonomy" id="3058044"/>
    <lineage>
        <taxon>Bacteria</taxon>
        <taxon>Bacillati</taxon>
        <taxon>Actinomycetota</taxon>
        <taxon>Actinomycetes</taxon>
        <taxon>Propionibacteriales</taxon>
        <taxon>Nocardioidaceae</taxon>
        <taxon>Nocardioides</taxon>
    </lineage>
</organism>
<proteinExistence type="predicted"/>
<protein>
    <recommendedName>
        <fullName evidence="5">PknH-like extracellular domain-containing protein</fullName>
    </recommendedName>
</protein>
<evidence type="ECO:0008006" key="5">
    <source>
        <dbReference type="Google" id="ProtNLM"/>
    </source>
</evidence>
<feature type="region of interest" description="Disordered" evidence="1">
    <location>
        <begin position="65"/>
        <end position="88"/>
    </location>
</feature>